<dbReference type="RefSeq" id="WP_068580613.1">
    <property type="nucleotide sequence ID" value="NZ_FTNK01000002.1"/>
</dbReference>
<comment type="caution">
    <text evidence="2">The sequence shown here is derived from an EMBL/GenBank/DDBJ whole genome shotgun (WGS) entry which is preliminary data.</text>
</comment>
<keyword evidence="3" id="KW-1185">Reference proteome</keyword>
<dbReference type="Pfam" id="PF13474">
    <property type="entry name" value="SnoaL_3"/>
    <property type="match status" value="1"/>
</dbReference>
<reference evidence="2 3" key="1">
    <citation type="submission" date="2017-01" db="EMBL/GenBank/DDBJ databases">
        <authorList>
            <person name="Varghese N."/>
            <person name="Submissions S."/>
        </authorList>
    </citation>
    <scope>NUCLEOTIDE SEQUENCE [LARGE SCALE GENOMIC DNA]</scope>
    <source>
        <strain evidence="2 3">ATCC 23464</strain>
    </source>
</reference>
<gene>
    <name evidence="2" type="ORF">SAMN05421578_10279</name>
</gene>
<dbReference type="InterPro" id="IPR037401">
    <property type="entry name" value="SnoaL-like"/>
</dbReference>
<evidence type="ECO:0000259" key="1">
    <source>
        <dbReference type="Pfam" id="PF13474"/>
    </source>
</evidence>
<dbReference type="EMBL" id="FTNK01000002">
    <property type="protein sequence ID" value="SIQ45787.1"/>
    <property type="molecule type" value="Genomic_DNA"/>
</dbReference>
<proteinExistence type="predicted"/>
<evidence type="ECO:0000313" key="3">
    <source>
        <dbReference type="Proteomes" id="UP000186666"/>
    </source>
</evidence>
<protein>
    <recommendedName>
        <fullName evidence="1">SnoaL-like domain-containing protein</fullName>
    </recommendedName>
</protein>
<sequence length="155" mass="17479">MLANSEAIRTLYQKLIGAWNDRNANAMAELFCEGGESIGFDGSQSIGPEEIVMHLKPIFDNHPTSKFVIKVKSVHLLDSNVAILRSIAGMVPPGKTEINSKVNTHHTIIAVRMNDSWRIQLFQNTPAQFHGRPELIEKMTNELREELMKDPKKPF</sequence>
<dbReference type="InterPro" id="IPR011944">
    <property type="entry name" value="Steroid_delta5-4_isomerase"/>
</dbReference>
<dbReference type="InterPro" id="IPR032710">
    <property type="entry name" value="NTF2-like_dom_sf"/>
</dbReference>
<name>A0ABY1JMF1_9BACL</name>
<feature type="domain" description="SnoaL-like" evidence="1">
    <location>
        <begin position="8"/>
        <end position="119"/>
    </location>
</feature>
<dbReference type="Proteomes" id="UP000186666">
    <property type="component" value="Unassembled WGS sequence"/>
</dbReference>
<dbReference type="NCBIfam" id="TIGR02246">
    <property type="entry name" value="SgcJ/EcaC family oxidoreductase"/>
    <property type="match status" value="1"/>
</dbReference>
<dbReference type="SUPFAM" id="SSF54427">
    <property type="entry name" value="NTF2-like"/>
    <property type="match status" value="1"/>
</dbReference>
<evidence type="ECO:0000313" key="2">
    <source>
        <dbReference type="EMBL" id="SIQ45787.1"/>
    </source>
</evidence>
<accession>A0ABY1JMF1</accession>
<organism evidence="2 3">
    <name type="scientific">Paenibacillus macquariensis</name>
    <dbReference type="NCBI Taxonomy" id="948756"/>
    <lineage>
        <taxon>Bacteria</taxon>
        <taxon>Bacillati</taxon>
        <taxon>Bacillota</taxon>
        <taxon>Bacilli</taxon>
        <taxon>Bacillales</taxon>
        <taxon>Paenibacillaceae</taxon>
        <taxon>Paenibacillus</taxon>
    </lineage>
</organism>
<dbReference type="Gene3D" id="3.10.450.50">
    <property type="match status" value="1"/>
</dbReference>